<dbReference type="PANTHER" id="PTHR17605">
    <property type="entry name" value="RIBOSOME BIOGENESIS PROTEIN BOP1 BLOCK OF PROLIFERATION 1 PROTEIN"/>
    <property type="match status" value="1"/>
</dbReference>
<accession>A0A183HZX7</accession>
<keyword evidence="6" id="KW-0539">Nucleus</keyword>
<feature type="domain" description="BOP1 N-terminal" evidence="8">
    <location>
        <begin position="41"/>
        <end position="78"/>
    </location>
</feature>
<name>A0A183HZX7_9BILA</name>
<evidence type="ECO:0000256" key="3">
    <source>
        <dbReference type="ARBA" id="ARBA00022552"/>
    </source>
</evidence>
<evidence type="ECO:0000313" key="11">
    <source>
        <dbReference type="WBParaSite" id="OFLC_0001304001-mRNA-1"/>
    </source>
</evidence>
<evidence type="ECO:0000313" key="10">
    <source>
        <dbReference type="Proteomes" id="UP000267606"/>
    </source>
</evidence>
<dbReference type="STRING" id="387005.A0A183HZX7"/>
<dbReference type="EMBL" id="UZAJ01040022">
    <property type="protein sequence ID" value="VDP12792.1"/>
    <property type="molecule type" value="Genomic_DNA"/>
</dbReference>
<evidence type="ECO:0000256" key="7">
    <source>
        <dbReference type="SAM" id="MobiDB-lite"/>
    </source>
</evidence>
<dbReference type="Proteomes" id="UP000267606">
    <property type="component" value="Unassembled WGS sequence"/>
</dbReference>
<keyword evidence="2" id="KW-0690">Ribosome biogenesis</keyword>
<reference evidence="11" key="1">
    <citation type="submission" date="2016-06" db="UniProtKB">
        <authorList>
            <consortium name="WormBaseParasite"/>
        </authorList>
    </citation>
    <scope>IDENTIFICATION</scope>
</reference>
<dbReference type="InterPro" id="IPR012953">
    <property type="entry name" value="BOP1_N_dom"/>
</dbReference>
<evidence type="ECO:0000256" key="2">
    <source>
        <dbReference type="ARBA" id="ARBA00022517"/>
    </source>
</evidence>
<keyword evidence="4" id="KW-0853">WD repeat</keyword>
<feature type="region of interest" description="Disordered" evidence="7">
    <location>
        <begin position="1"/>
        <end position="27"/>
    </location>
</feature>
<evidence type="ECO:0000256" key="1">
    <source>
        <dbReference type="ARBA" id="ARBA00004604"/>
    </source>
</evidence>
<evidence type="ECO:0000313" key="9">
    <source>
        <dbReference type="EMBL" id="VDP12792.1"/>
    </source>
</evidence>
<evidence type="ECO:0000256" key="5">
    <source>
        <dbReference type="ARBA" id="ARBA00022737"/>
    </source>
</evidence>
<protein>
    <submittedName>
        <fullName evidence="11">BOP1NT domain-containing protein</fullName>
    </submittedName>
</protein>
<gene>
    <name evidence="9" type="ORF">OFLC_LOCUS13039</name>
</gene>
<dbReference type="InterPro" id="IPR028598">
    <property type="entry name" value="BOP1/Erb1"/>
</dbReference>
<comment type="subcellular location">
    <subcellularLocation>
        <location evidence="1">Nucleus</location>
        <location evidence="1">Nucleolus</location>
    </subcellularLocation>
</comment>
<evidence type="ECO:0000256" key="4">
    <source>
        <dbReference type="ARBA" id="ARBA00022574"/>
    </source>
</evidence>
<keyword evidence="10" id="KW-1185">Reference proteome</keyword>
<reference evidence="9 10" key="2">
    <citation type="submission" date="2018-11" db="EMBL/GenBank/DDBJ databases">
        <authorList>
            <consortium name="Pathogen Informatics"/>
        </authorList>
    </citation>
    <scope>NUCLEOTIDE SEQUENCE [LARGE SCALE GENOMIC DNA]</scope>
</reference>
<dbReference type="GO" id="GO:0070545">
    <property type="term" value="C:PeBoW complex"/>
    <property type="evidence" value="ECO:0007669"/>
    <property type="project" value="TreeGrafter"/>
</dbReference>
<sequence length="91" mass="10709">MIHKRVSSGELEETSAKVDYYDSSDEEDLRNTIGNIPIEWYDDFKHIGYDKDGKQIDSAEKKDGMEEFLDRMDDPNYWLVGVFSFFRAIMN</sequence>
<keyword evidence="3" id="KW-0698">rRNA processing</keyword>
<dbReference type="Pfam" id="PF08145">
    <property type="entry name" value="BOP1NT"/>
    <property type="match status" value="1"/>
</dbReference>
<evidence type="ECO:0000256" key="6">
    <source>
        <dbReference type="ARBA" id="ARBA00023242"/>
    </source>
</evidence>
<dbReference type="WBParaSite" id="OFLC_0001304001-mRNA-1">
    <property type="protein sequence ID" value="OFLC_0001304001-mRNA-1"/>
    <property type="gene ID" value="OFLC_0001304001"/>
</dbReference>
<dbReference type="AlphaFoldDB" id="A0A183HZX7"/>
<evidence type="ECO:0000259" key="8">
    <source>
        <dbReference type="Pfam" id="PF08145"/>
    </source>
</evidence>
<proteinExistence type="predicted"/>
<dbReference type="PANTHER" id="PTHR17605:SF0">
    <property type="entry name" value="RIBOSOME BIOGENESIS PROTEIN BOP1"/>
    <property type="match status" value="1"/>
</dbReference>
<dbReference type="GO" id="GO:0000463">
    <property type="term" value="P:maturation of LSU-rRNA from tricistronic rRNA transcript (SSU-rRNA, 5.8S rRNA, LSU-rRNA)"/>
    <property type="evidence" value="ECO:0007669"/>
    <property type="project" value="TreeGrafter"/>
</dbReference>
<dbReference type="GO" id="GO:0030687">
    <property type="term" value="C:preribosome, large subunit precursor"/>
    <property type="evidence" value="ECO:0007669"/>
    <property type="project" value="TreeGrafter"/>
</dbReference>
<dbReference type="GO" id="GO:0043021">
    <property type="term" value="F:ribonucleoprotein complex binding"/>
    <property type="evidence" value="ECO:0007669"/>
    <property type="project" value="TreeGrafter"/>
</dbReference>
<organism evidence="11">
    <name type="scientific">Onchocerca flexuosa</name>
    <dbReference type="NCBI Taxonomy" id="387005"/>
    <lineage>
        <taxon>Eukaryota</taxon>
        <taxon>Metazoa</taxon>
        <taxon>Ecdysozoa</taxon>
        <taxon>Nematoda</taxon>
        <taxon>Chromadorea</taxon>
        <taxon>Rhabditida</taxon>
        <taxon>Spirurina</taxon>
        <taxon>Spiruromorpha</taxon>
        <taxon>Filarioidea</taxon>
        <taxon>Onchocercidae</taxon>
        <taxon>Onchocerca</taxon>
    </lineage>
</organism>
<keyword evidence="5" id="KW-0677">Repeat</keyword>